<accession>A0A9X2B1C4</accession>
<dbReference type="Proteomes" id="UP001139347">
    <property type="component" value="Unassembled WGS sequence"/>
</dbReference>
<keyword evidence="1" id="KW-1133">Transmembrane helix</keyword>
<keyword evidence="1" id="KW-0472">Membrane</keyword>
<keyword evidence="1" id="KW-0812">Transmembrane</keyword>
<feature type="transmembrane region" description="Helical" evidence="1">
    <location>
        <begin position="190"/>
        <end position="210"/>
    </location>
</feature>
<comment type="caution">
    <text evidence="2">The sequence shown here is derived from an EMBL/GenBank/DDBJ whole genome shotgun (WGS) entry which is preliminary data.</text>
</comment>
<evidence type="ECO:0000313" key="2">
    <source>
        <dbReference type="EMBL" id="MCJ8011131.1"/>
    </source>
</evidence>
<sequence>MWITLAIIAVILLLIAATALSSINCKIHFNKEGRDEKALVDIHMLYGMVQFHYEMPKIVLEDMRRGFILKLENSSNVSQKSGNTSYARINKPKAQLWAHDIRILLRSTVALKKWLKHTFSHVRIHELNWSTSFSTGEAEWTAIATGVIWSLKTTLVGWLSFRVRMKNTPQLFVNPEFGDELLFLTEIYCVFRLSLGYAMYAAFILVYRILKVEGGVKRWIRLYRQMKGKGQKVPS</sequence>
<proteinExistence type="predicted"/>
<protein>
    <submittedName>
        <fullName evidence="2">DUF2953 domain-containing protein</fullName>
    </submittedName>
</protein>
<organism evidence="2 3">
    <name type="scientific">Paenibacillus mangrovi</name>
    <dbReference type="NCBI Taxonomy" id="2931978"/>
    <lineage>
        <taxon>Bacteria</taxon>
        <taxon>Bacillati</taxon>
        <taxon>Bacillota</taxon>
        <taxon>Bacilli</taxon>
        <taxon>Bacillales</taxon>
        <taxon>Paenibacillaceae</taxon>
        <taxon>Paenibacillus</taxon>
    </lineage>
</organism>
<reference evidence="2" key="1">
    <citation type="submission" date="2022-04" db="EMBL/GenBank/DDBJ databases">
        <title>Paenibacillus mangrovi sp. nov., a novel endophytic bacterium isolated from bark of Kandelia candel.</title>
        <authorList>
            <person name="Tuo L."/>
        </authorList>
    </citation>
    <scope>NUCLEOTIDE SEQUENCE</scope>
    <source>
        <strain evidence="2">KQZ6P-2</strain>
    </source>
</reference>
<dbReference type="InterPro" id="IPR021338">
    <property type="entry name" value="DUF2953"/>
</dbReference>
<dbReference type="EMBL" id="JALIRP010000002">
    <property type="protein sequence ID" value="MCJ8011131.1"/>
    <property type="molecule type" value="Genomic_DNA"/>
</dbReference>
<name>A0A9X2B1C4_9BACL</name>
<dbReference type="Pfam" id="PF11167">
    <property type="entry name" value="DUF2953"/>
    <property type="match status" value="1"/>
</dbReference>
<dbReference type="AlphaFoldDB" id="A0A9X2B1C4"/>
<dbReference type="RefSeq" id="WP_244721346.1">
    <property type="nucleotide sequence ID" value="NZ_JALIRP010000002.1"/>
</dbReference>
<evidence type="ECO:0000256" key="1">
    <source>
        <dbReference type="SAM" id="Phobius"/>
    </source>
</evidence>
<evidence type="ECO:0000313" key="3">
    <source>
        <dbReference type="Proteomes" id="UP001139347"/>
    </source>
</evidence>
<gene>
    <name evidence="2" type="ORF">MUG84_05145</name>
</gene>
<keyword evidence="3" id="KW-1185">Reference proteome</keyword>